<comment type="similarity">
    <text evidence="1">Belongs to the 'phage' integrase family.</text>
</comment>
<keyword evidence="2" id="KW-0229">DNA integration</keyword>
<protein>
    <recommendedName>
        <fullName evidence="6">Tyr recombinase domain-containing protein</fullName>
    </recommendedName>
</protein>
<evidence type="ECO:0000313" key="7">
    <source>
        <dbReference type="EMBL" id="MDN3591932.1"/>
    </source>
</evidence>
<organism evidence="7 8">
    <name type="scientific">Methylobacterium adhaesivum</name>
    <dbReference type="NCBI Taxonomy" id="333297"/>
    <lineage>
        <taxon>Bacteria</taxon>
        <taxon>Pseudomonadati</taxon>
        <taxon>Pseudomonadota</taxon>
        <taxon>Alphaproteobacteria</taxon>
        <taxon>Hyphomicrobiales</taxon>
        <taxon>Methylobacteriaceae</taxon>
        <taxon>Methylobacterium</taxon>
    </lineage>
</organism>
<sequence>MASEARTSITIALSLGTSDPASARTLGWALNAESLRVREEFSMRSATDIRDHLRAFLDRERSARFARLHRDLWPQHAPLVGDWPSMMGGRAREYRIFGRLQRLAAEEGFEAGYDTALDGRLKQEGFTFPERGAIKRRIENGYLRDLGRPDETGRFTPPRAYLQAMLAAMGEPLTESGITKCLRRLAAISALVSQEFSEIYDEAKLDPHEARTKLSAMRAKGEIPTDELGWAKSDFDGADRFEWGNFDVRATTSESNAVENKDGATDSIKDVQDPSFVAERGASEADHSSTPVPVSYPSKTTMPEAVTADDIPPSPYAGDRRDDVEKPWEQNADPAQQSAPIEANQTDSQTGTTTNSLTKITERLIAHKGQTWDKKTADQHRAVAKLLGDTAGTDDLRHIKHDHLVSYIQNLSNLPKSYGKSARDKDRSIWDLVARGTEMRTAEQGEKVGLSPPTINRHITQLSTIAKYCRGHERPIGHVELLSDFRLIDPERDGEKRSAFEHDDVRKLFSHTIWTLGVSTNEALKVATNQEIFAAVYWLPLLGYYTCGRLSELVYLELGDIDPKEQSLQIRPTTRRRLKNRVSRRTIPIHPELIRLGFLDFVRNKVGSPHDLIFSDIAQLGDKTPLSNLFDKRWTVVLDEAVPTAREEEKTFHSFRHFGNTEMIKQLVIDPIRETTLGHEGKTVNSRIYKKGLRAADLKTAIAAIPDLTQILHPHDWKLICSALERKAKLSVQSREKGADRHARLREYNVGLFAGTEAT</sequence>
<evidence type="ECO:0000313" key="8">
    <source>
        <dbReference type="Proteomes" id="UP001224644"/>
    </source>
</evidence>
<dbReference type="PANTHER" id="PTHR30349:SF41">
    <property type="entry name" value="INTEGRASE_RECOMBINASE PROTEIN MJ0367-RELATED"/>
    <property type="match status" value="1"/>
</dbReference>
<dbReference type="InterPro" id="IPR050090">
    <property type="entry name" value="Tyrosine_recombinase_XerCD"/>
</dbReference>
<dbReference type="Gene3D" id="1.10.443.10">
    <property type="entry name" value="Intergrase catalytic core"/>
    <property type="match status" value="1"/>
</dbReference>
<keyword evidence="4" id="KW-0233">DNA recombination</keyword>
<dbReference type="InterPro" id="IPR011010">
    <property type="entry name" value="DNA_brk_join_enz"/>
</dbReference>
<dbReference type="PANTHER" id="PTHR30349">
    <property type="entry name" value="PHAGE INTEGRASE-RELATED"/>
    <property type="match status" value="1"/>
</dbReference>
<keyword evidence="8" id="KW-1185">Reference proteome</keyword>
<dbReference type="Proteomes" id="UP001224644">
    <property type="component" value="Unassembled WGS sequence"/>
</dbReference>
<dbReference type="EMBL" id="JAUFPX010000014">
    <property type="protein sequence ID" value="MDN3591932.1"/>
    <property type="molecule type" value="Genomic_DNA"/>
</dbReference>
<evidence type="ECO:0000256" key="3">
    <source>
        <dbReference type="ARBA" id="ARBA00023125"/>
    </source>
</evidence>
<feature type="compositionally biased region" description="Basic and acidic residues" evidence="5">
    <location>
        <begin position="318"/>
        <end position="328"/>
    </location>
</feature>
<dbReference type="PROSITE" id="PS51898">
    <property type="entry name" value="TYR_RECOMBINASE"/>
    <property type="match status" value="1"/>
</dbReference>
<feature type="compositionally biased region" description="Polar residues" evidence="5">
    <location>
        <begin position="333"/>
        <end position="356"/>
    </location>
</feature>
<feature type="domain" description="Tyr recombinase" evidence="6">
    <location>
        <begin position="495"/>
        <end position="703"/>
    </location>
</feature>
<name>A0ABT8BIF2_9HYPH</name>
<evidence type="ECO:0000256" key="4">
    <source>
        <dbReference type="ARBA" id="ARBA00023172"/>
    </source>
</evidence>
<evidence type="ECO:0000259" key="6">
    <source>
        <dbReference type="PROSITE" id="PS51898"/>
    </source>
</evidence>
<proteinExistence type="inferred from homology"/>
<reference evidence="8" key="1">
    <citation type="journal article" date="2019" name="Int. J. Syst. Evol. Microbiol.">
        <title>The Global Catalogue of Microorganisms (GCM) 10K type strain sequencing project: providing services to taxonomists for standard genome sequencing and annotation.</title>
        <authorList>
            <consortium name="The Broad Institute Genomics Platform"/>
            <consortium name="The Broad Institute Genome Sequencing Center for Infectious Disease"/>
            <person name="Wu L."/>
            <person name="Ma J."/>
        </authorList>
    </citation>
    <scope>NUCLEOTIDE SEQUENCE [LARGE SCALE GENOMIC DNA]</scope>
    <source>
        <strain evidence="8">CECT 7069</strain>
    </source>
</reference>
<dbReference type="InterPro" id="IPR002104">
    <property type="entry name" value="Integrase_catalytic"/>
</dbReference>
<dbReference type="InterPro" id="IPR013762">
    <property type="entry name" value="Integrase-like_cat_sf"/>
</dbReference>
<gene>
    <name evidence="7" type="ORF">QWZ12_15135</name>
</gene>
<evidence type="ECO:0000256" key="5">
    <source>
        <dbReference type="SAM" id="MobiDB-lite"/>
    </source>
</evidence>
<feature type="compositionally biased region" description="Polar residues" evidence="5">
    <location>
        <begin position="288"/>
        <end position="301"/>
    </location>
</feature>
<evidence type="ECO:0000256" key="2">
    <source>
        <dbReference type="ARBA" id="ARBA00022908"/>
    </source>
</evidence>
<evidence type="ECO:0000256" key="1">
    <source>
        <dbReference type="ARBA" id="ARBA00008857"/>
    </source>
</evidence>
<feature type="region of interest" description="Disordered" evidence="5">
    <location>
        <begin position="279"/>
        <end position="356"/>
    </location>
</feature>
<dbReference type="SUPFAM" id="SSF56349">
    <property type="entry name" value="DNA breaking-rejoining enzymes"/>
    <property type="match status" value="1"/>
</dbReference>
<keyword evidence="3" id="KW-0238">DNA-binding</keyword>
<dbReference type="RefSeq" id="WP_238227814.1">
    <property type="nucleotide sequence ID" value="NZ_BPQD01000038.1"/>
</dbReference>
<comment type="caution">
    <text evidence="7">The sequence shown here is derived from an EMBL/GenBank/DDBJ whole genome shotgun (WGS) entry which is preliminary data.</text>
</comment>
<accession>A0ABT8BIF2</accession>